<feature type="compositionally biased region" description="Low complexity" evidence="6">
    <location>
        <begin position="1017"/>
        <end position="1036"/>
    </location>
</feature>
<dbReference type="InterPro" id="IPR008758">
    <property type="entry name" value="Peptidase_S28"/>
</dbReference>
<evidence type="ECO:0000256" key="4">
    <source>
        <dbReference type="ARBA" id="ARBA00022801"/>
    </source>
</evidence>
<feature type="compositionally biased region" description="Basic and acidic residues" evidence="6">
    <location>
        <begin position="187"/>
        <end position="207"/>
    </location>
</feature>
<dbReference type="PANTHER" id="PTHR11010">
    <property type="entry name" value="PROTEASE S28 PRO-X CARBOXYPEPTIDASE-RELATED"/>
    <property type="match status" value="1"/>
</dbReference>
<dbReference type="GO" id="GO:0006508">
    <property type="term" value="P:proteolysis"/>
    <property type="evidence" value="ECO:0007669"/>
    <property type="project" value="UniProtKB-KW"/>
</dbReference>
<dbReference type="SUPFAM" id="SSF53474">
    <property type="entry name" value="alpha/beta-Hydrolases"/>
    <property type="match status" value="2"/>
</dbReference>
<feature type="compositionally biased region" description="Low complexity" evidence="6">
    <location>
        <begin position="226"/>
        <end position="235"/>
    </location>
</feature>
<feature type="region of interest" description="Disordered" evidence="6">
    <location>
        <begin position="1092"/>
        <end position="1117"/>
    </location>
</feature>
<feature type="signal peptide" evidence="7">
    <location>
        <begin position="1"/>
        <end position="28"/>
    </location>
</feature>
<feature type="compositionally biased region" description="Basic residues" evidence="6">
    <location>
        <begin position="468"/>
        <end position="477"/>
    </location>
</feature>
<feature type="region of interest" description="Disordered" evidence="6">
    <location>
        <begin position="226"/>
        <end position="246"/>
    </location>
</feature>
<keyword evidence="4" id="KW-0378">Hydrolase</keyword>
<evidence type="ECO:0008006" key="10">
    <source>
        <dbReference type="Google" id="ProtNLM"/>
    </source>
</evidence>
<feature type="region of interest" description="Disordered" evidence="6">
    <location>
        <begin position="28"/>
        <end position="64"/>
    </location>
</feature>
<feature type="region of interest" description="Disordered" evidence="6">
    <location>
        <begin position="1143"/>
        <end position="1209"/>
    </location>
</feature>
<evidence type="ECO:0000256" key="2">
    <source>
        <dbReference type="ARBA" id="ARBA00022670"/>
    </source>
</evidence>
<evidence type="ECO:0000256" key="3">
    <source>
        <dbReference type="ARBA" id="ARBA00022729"/>
    </source>
</evidence>
<feature type="region of interest" description="Disordered" evidence="6">
    <location>
        <begin position="183"/>
        <end position="214"/>
    </location>
</feature>
<keyword evidence="2" id="KW-0645">Protease</keyword>
<feature type="region of interest" description="Disordered" evidence="6">
    <location>
        <begin position="79"/>
        <end position="139"/>
    </location>
</feature>
<dbReference type="InterPro" id="IPR029058">
    <property type="entry name" value="AB_hydrolase_fold"/>
</dbReference>
<feature type="region of interest" description="Disordered" evidence="6">
    <location>
        <begin position="458"/>
        <end position="521"/>
    </location>
</feature>
<dbReference type="EMBL" id="JAAAUY010000286">
    <property type="protein sequence ID" value="KAF9332038.1"/>
    <property type="molecule type" value="Genomic_DNA"/>
</dbReference>
<organism evidence="8 9">
    <name type="scientific">Podila minutissima</name>
    <dbReference type="NCBI Taxonomy" id="64525"/>
    <lineage>
        <taxon>Eukaryota</taxon>
        <taxon>Fungi</taxon>
        <taxon>Fungi incertae sedis</taxon>
        <taxon>Mucoromycota</taxon>
        <taxon>Mortierellomycotina</taxon>
        <taxon>Mortierellomycetes</taxon>
        <taxon>Mortierellales</taxon>
        <taxon>Mortierellaceae</taxon>
        <taxon>Podila</taxon>
    </lineage>
</organism>
<feature type="compositionally biased region" description="Polar residues" evidence="6">
    <location>
        <begin position="482"/>
        <end position="505"/>
    </location>
</feature>
<dbReference type="Pfam" id="PF05577">
    <property type="entry name" value="Peptidase_S28"/>
    <property type="match status" value="3"/>
</dbReference>
<evidence type="ECO:0000256" key="5">
    <source>
        <dbReference type="ARBA" id="ARBA00023180"/>
    </source>
</evidence>
<dbReference type="PANTHER" id="PTHR11010:SF117">
    <property type="entry name" value="SERINE PROTEASE 16"/>
    <property type="match status" value="1"/>
</dbReference>
<feature type="compositionally biased region" description="Basic residues" evidence="6">
    <location>
        <begin position="1143"/>
        <end position="1152"/>
    </location>
</feature>
<evidence type="ECO:0000256" key="7">
    <source>
        <dbReference type="SAM" id="SignalP"/>
    </source>
</evidence>
<comment type="similarity">
    <text evidence="1">Belongs to the peptidase S28 family.</text>
</comment>
<gene>
    <name evidence="8" type="ORF">BG006_005103</name>
</gene>
<dbReference type="GO" id="GO:0070008">
    <property type="term" value="F:serine-type exopeptidase activity"/>
    <property type="evidence" value="ECO:0007669"/>
    <property type="project" value="InterPro"/>
</dbReference>
<dbReference type="Proteomes" id="UP000696485">
    <property type="component" value="Unassembled WGS sequence"/>
</dbReference>
<feature type="region of interest" description="Disordered" evidence="6">
    <location>
        <begin position="975"/>
        <end position="1036"/>
    </location>
</feature>
<proteinExistence type="inferred from homology"/>
<feature type="compositionally biased region" description="Basic and acidic residues" evidence="6">
    <location>
        <begin position="53"/>
        <end position="62"/>
    </location>
</feature>
<comment type="caution">
    <text evidence="8">The sequence shown here is derived from an EMBL/GenBank/DDBJ whole genome shotgun (WGS) entry which is preliminary data.</text>
</comment>
<protein>
    <recommendedName>
        <fullName evidence="10">Peptidase S28</fullName>
    </recommendedName>
</protein>
<sequence length="1287" mass="142308">MVWVHRSNPSPLVSSVIILHLLTTIATSSPPSSPPLSNVQENANPTPQTPSNRLDDLDRDMPPSDWMTDHLVPVNPKVQIDSAGDNFHPRPQPPLFPSPSVHIPAYPPKSRGSNDSPFEPAPPIWHSSNTNLPRLMRPPSLRHKPTMDWGMRARARKQIHWDKYWFHFEASRYVDDKILDEDTEASDEPHASDSEDCKSSGEDENCTKHSTSCSRPTCLYSADINSTDSTSSNISRDGTIPNSADGVLKTTKSFARGSGYEGMSTGGSSSYAPTSEDDDTGYFYFHQILNHFQEPPSTVGGGSKGKPSQEAFRQYYRINSEFYKPGGPIILWIPGESPLHSLFLHRGLAYELANATSGLLVALEHRFYGNSIPRYQDSLTGGKNKDRSDFKMRTNRHKTLFHGQSNTTRTWLSTSRHHGIKSDSELDQLNAVSKITTSELKSSLSSFGGRTGEASGVVDGIPGITNRQGRRKGKCKVVNKGSGYSTTHPPSPTLVTSTATPTYSTRLKGAQPTPTTSTGKEGLPLDLLKYLSVDQSIEDIAYFMDSFPKLQPAYFAQPTPEAQTSPINAPNPNPRTNTTRWILAGCSYGGNLAAWTRQRYPNKVFAAFASSAPVRSVLDFFEYTTSQTDILGKQCSSDLSLARDFLDSALQMTDEFMGHMELDAQGNDLSANGTEAFNDSPIQPVDGAIDHSTLPFSNKESDQQTRQAAKLKVLSWFSPDFARDYAHDGEETHAAGWVWWTVASAVQYNTVVSPQSSAIGMEPRTTVDILCGTMALAHSSRLESTVSPIHYAKALATWFKDQQYFTPTKTEDLQPSDVDPNSVQSLAGIAWLWQTCSELGYLQTAHPSSCCCPRSSFPFAEASMMSDSVSTFAGGGTALTMGYSFRNLTTTCGWDELAEFSGDGLSYPAVCKTLVPTLNQPVRMEGPAMTSLASTCQPCQCYATHTVKDESVFSRLLTLEAAWQDCQLYFNNPKGGTRVDSTASTPSPQPGVSGDGSNGVKTIVDDNTSPSPPPISPRSQSSSSSSSSSCQQQQESLLKGYPDVEYNVNQKFHGWEIAQGQDPSPGACGNFRRLKKKRAQVDQNLFDDPVMSLIHQGQPPSHLLPQPSSRMHHSGRYYFTNGEKDPWKELTLASAKAQEYLRIHRVKTNRRPRPVEQDPSQNLSDSSPRSRPRTRHHRHRKPRHHHQNRRSDRQVPPQEPVDQLPGSDNQPEVVVDAEAHEPDTMAGDAQECEQNVIRIIPGASHCLDILYESTDRSLVTLWTERQHVLKTFVRWIENDIQRERNSR</sequence>
<feature type="compositionally biased region" description="Basic residues" evidence="6">
    <location>
        <begin position="1170"/>
        <end position="1188"/>
    </location>
</feature>
<keyword evidence="5" id="KW-0325">Glycoprotein</keyword>
<reference evidence="8" key="1">
    <citation type="journal article" date="2020" name="Fungal Divers.">
        <title>Resolving the Mortierellaceae phylogeny through synthesis of multi-gene phylogenetics and phylogenomics.</title>
        <authorList>
            <person name="Vandepol N."/>
            <person name="Liber J."/>
            <person name="Desiro A."/>
            <person name="Na H."/>
            <person name="Kennedy M."/>
            <person name="Barry K."/>
            <person name="Grigoriev I.V."/>
            <person name="Miller A.N."/>
            <person name="O'Donnell K."/>
            <person name="Stajich J.E."/>
            <person name="Bonito G."/>
        </authorList>
    </citation>
    <scope>NUCLEOTIDE SEQUENCE</scope>
    <source>
        <strain evidence="8">NVP1</strain>
    </source>
</reference>
<dbReference type="Gene3D" id="3.40.50.1820">
    <property type="entry name" value="alpha/beta hydrolase"/>
    <property type="match status" value="2"/>
</dbReference>
<feature type="compositionally biased region" description="Polar residues" evidence="6">
    <location>
        <begin position="36"/>
        <end position="52"/>
    </location>
</feature>
<name>A0A9P5SMV9_9FUNG</name>
<evidence type="ECO:0000256" key="6">
    <source>
        <dbReference type="SAM" id="MobiDB-lite"/>
    </source>
</evidence>
<dbReference type="GO" id="GO:0008239">
    <property type="term" value="F:dipeptidyl-peptidase activity"/>
    <property type="evidence" value="ECO:0007669"/>
    <property type="project" value="TreeGrafter"/>
</dbReference>
<feature type="chain" id="PRO_5040241003" description="Peptidase S28" evidence="7">
    <location>
        <begin position="29"/>
        <end position="1287"/>
    </location>
</feature>
<evidence type="ECO:0000256" key="1">
    <source>
        <dbReference type="ARBA" id="ARBA00011079"/>
    </source>
</evidence>
<evidence type="ECO:0000313" key="9">
    <source>
        <dbReference type="Proteomes" id="UP000696485"/>
    </source>
</evidence>
<feature type="compositionally biased region" description="Low complexity" evidence="6">
    <location>
        <begin position="1095"/>
        <end position="1109"/>
    </location>
</feature>
<keyword evidence="3 7" id="KW-0732">Signal</keyword>
<keyword evidence="9" id="KW-1185">Reference proteome</keyword>
<accession>A0A9P5SMV9</accession>
<evidence type="ECO:0000313" key="8">
    <source>
        <dbReference type="EMBL" id="KAF9332038.1"/>
    </source>
</evidence>